<gene>
    <name evidence="1" type="ORF">CSIM01_06917</name>
</gene>
<protein>
    <submittedName>
        <fullName evidence="1">Uncharacterized protein</fullName>
    </submittedName>
</protein>
<evidence type="ECO:0000313" key="1">
    <source>
        <dbReference type="EMBL" id="KXH40656.1"/>
    </source>
</evidence>
<name>A0A135SXN7_9PEZI</name>
<reference evidence="1 2" key="1">
    <citation type="submission" date="2014-02" db="EMBL/GenBank/DDBJ databases">
        <title>The genome sequence of Colletotrichum simmondsii CBS122122.</title>
        <authorList>
            <person name="Baroncelli R."/>
            <person name="Thon M.R."/>
        </authorList>
    </citation>
    <scope>NUCLEOTIDE SEQUENCE [LARGE SCALE GENOMIC DNA]</scope>
    <source>
        <strain evidence="1 2">CBS122122</strain>
    </source>
</reference>
<dbReference type="AlphaFoldDB" id="A0A135SXN7"/>
<evidence type="ECO:0000313" key="2">
    <source>
        <dbReference type="Proteomes" id="UP000070328"/>
    </source>
</evidence>
<dbReference type="Proteomes" id="UP000070328">
    <property type="component" value="Unassembled WGS sequence"/>
</dbReference>
<dbReference type="EMBL" id="JFBX01000363">
    <property type="protein sequence ID" value="KXH40656.1"/>
    <property type="molecule type" value="Genomic_DNA"/>
</dbReference>
<comment type="caution">
    <text evidence="1">The sequence shown here is derived from an EMBL/GenBank/DDBJ whole genome shotgun (WGS) entry which is preliminary data.</text>
</comment>
<organism evidence="1 2">
    <name type="scientific">Colletotrichum simmondsii</name>
    <dbReference type="NCBI Taxonomy" id="703756"/>
    <lineage>
        <taxon>Eukaryota</taxon>
        <taxon>Fungi</taxon>
        <taxon>Dikarya</taxon>
        <taxon>Ascomycota</taxon>
        <taxon>Pezizomycotina</taxon>
        <taxon>Sordariomycetes</taxon>
        <taxon>Hypocreomycetidae</taxon>
        <taxon>Glomerellales</taxon>
        <taxon>Glomerellaceae</taxon>
        <taxon>Colletotrichum</taxon>
        <taxon>Colletotrichum acutatum species complex</taxon>
    </lineage>
</organism>
<accession>A0A135SXN7</accession>
<sequence>MASFKITIKNRSINDHSFILLQDIQVAGNIGQNNVFTNVYQSSPNVSGRGASTEFVMKQQYYAIHGTSSETDDGSIRVNVSDSVPARLGPNGTIASVTTVDGDGTDPTWDRSQMANTTETKGSFELRADNTFNSPNHNQTYMGCGAPDPWTGEVIAVTTWLVQPGVTSQMIPRPKYFIALGHFLPGVIVDRRSLGRVLTVDFAGAAIPSATFTLTPDGTYQPDGQVAANGVKWSYGNIA</sequence>
<proteinExistence type="predicted"/>
<dbReference type="OrthoDB" id="5413269at2759"/>
<keyword evidence="2" id="KW-1185">Reference proteome</keyword>